<name>A0A1C7NAX4_9FUNG</name>
<evidence type="ECO:0000259" key="7">
    <source>
        <dbReference type="PROSITE" id="PS50888"/>
    </source>
</evidence>
<dbReference type="InterPro" id="IPR011598">
    <property type="entry name" value="bHLH_dom"/>
</dbReference>
<dbReference type="PANTHER" id="PTHR15741:SF38">
    <property type="entry name" value="BHLH DOMAIN-CONTAINING PROTEIN"/>
    <property type="match status" value="1"/>
</dbReference>
<evidence type="ECO:0000313" key="8">
    <source>
        <dbReference type="EMBL" id="OBZ86150.1"/>
    </source>
</evidence>
<dbReference type="AlphaFoldDB" id="A0A1C7NAX4"/>
<dbReference type="GO" id="GO:0005634">
    <property type="term" value="C:nucleus"/>
    <property type="evidence" value="ECO:0007669"/>
    <property type="project" value="UniProtKB-SubCell"/>
</dbReference>
<dbReference type="SUPFAM" id="SSF47459">
    <property type="entry name" value="HLH, helix-loop-helix DNA-binding domain"/>
    <property type="match status" value="1"/>
</dbReference>
<dbReference type="Pfam" id="PF00010">
    <property type="entry name" value="HLH"/>
    <property type="match status" value="1"/>
</dbReference>
<protein>
    <recommendedName>
        <fullName evidence="7">BHLH domain-containing protein</fullName>
    </recommendedName>
</protein>
<evidence type="ECO:0000256" key="6">
    <source>
        <dbReference type="SAM" id="Coils"/>
    </source>
</evidence>
<dbReference type="Proteomes" id="UP000093000">
    <property type="component" value="Unassembled WGS sequence"/>
</dbReference>
<dbReference type="GO" id="GO:0000981">
    <property type="term" value="F:DNA-binding transcription factor activity, RNA polymerase II-specific"/>
    <property type="evidence" value="ECO:0007669"/>
    <property type="project" value="TreeGrafter"/>
</dbReference>
<evidence type="ECO:0000256" key="2">
    <source>
        <dbReference type="ARBA" id="ARBA00023015"/>
    </source>
</evidence>
<dbReference type="GO" id="GO:0000978">
    <property type="term" value="F:RNA polymerase II cis-regulatory region sequence-specific DNA binding"/>
    <property type="evidence" value="ECO:0007669"/>
    <property type="project" value="TreeGrafter"/>
</dbReference>
<evidence type="ECO:0000256" key="4">
    <source>
        <dbReference type="ARBA" id="ARBA00023163"/>
    </source>
</evidence>
<evidence type="ECO:0000256" key="3">
    <source>
        <dbReference type="ARBA" id="ARBA00023125"/>
    </source>
</evidence>
<dbReference type="InParanoid" id="A0A1C7NAX4"/>
<keyword evidence="9" id="KW-1185">Reference proteome</keyword>
<comment type="caution">
    <text evidence="8">The sequence shown here is derived from an EMBL/GenBank/DDBJ whole genome shotgun (WGS) entry which is preliminary data.</text>
</comment>
<sequence length="460" mass="51165">MDFNIFFDTQNNEGLTNPSFMTFAQPVDQTEPDASFQTTYKENLMDSALNSFSSNDSVAHPISAMDAISFPSQNFLLTPLGTPNYCTPLIHPCVENLEELLVPLVSPAISPNYTEIQHFRDSPINEHYFTPLSSPALAPDSSTLFDATYQDEQANTLQDTTSLQQQLAHIEAKQQLLRDQMKTSPAISPNYKKSPLAMYSKRQQAPPSPIPTINNKKRPSLRQQIALASPQLHSSQNHPALPTVPATPASLMRMSHHLHPSLGVVSATLPSHQQESDKAVVDLMPSLPPAAVGIHGDISGAPMARSTSLPTNALATKKRKLAPSPRTLKPLLSPFLQPDPRANVPVIAANNVGLENRRSAHKVAEQRRRDTLKQSFDSLRKEITEVLVAEAKLQPELSKSDEVIHEEKEKEVRFMSKVLLLQHSYEYILRLKNDSKQKDQKLSSMEEEIQKLKSLLENKT</sequence>
<dbReference type="EMBL" id="LUGH01000324">
    <property type="protein sequence ID" value="OBZ86150.1"/>
    <property type="molecule type" value="Genomic_DNA"/>
</dbReference>
<accession>A0A1C7NAX4</accession>
<feature type="coiled-coil region" evidence="6">
    <location>
        <begin position="428"/>
        <end position="455"/>
    </location>
</feature>
<evidence type="ECO:0000256" key="1">
    <source>
        <dbReference type="ARBA" id="ARBA00004123"/>
    </source>
</evidence>
<dbReference type="InterPro" id="IPR036638">
    <property type="entry name" value="HLH_DNA-bd_sf"/>
</dbReference>
<keyword evidence="6" id="KW-0175">Coiled coil</keyword>
<keyword evidence="2" id="KW-0805">Transcription regulation</keyword>
<dbReference type="STRING" id="101091.A0A1C7NAX4"/>
<dbReference type="PROSITE" id="PS50888">
    <property type="entry name" value="BHLH"/>
    <property type="match status" value="1"/>
</dbReference>
<dbReference type="GO" id="GO:0046983">
    <property type="term" value="F:protein dimerization activity"/>
    <property type="evidence" value="ECO:0007669"/>
    <property type="project" value="InterPro"/>
</dbReference>
<keyword evidence="4" id="KW-0804">Transcription</keyword>
<comment type="subcellular location">
    <subcellularLocation>
        <location evidence="1">Nucleus</location>
    </subcellularLocation>
</comment>
<dbReference type="PANTHER" id="PTHR15741">
    <property type="entry name" value="BASIC HELIX-LOOP-HELIX ZIP TRANSCRIPTION FACTOR"/>
    <property type="match status" value="1"/>
</dbReference>
<evidence type="ECO:0000256" key="5">
    <source>
        <dbReference type="ARBA" id="ARBA00023242"/>
    </source>
</evidence>
<feature type="domain" description="BHLH" evidence="7">
    <location>
        <begin position="356"/>
        <end position="431"/>
    </location>
</feature>
<organism evidence="8 9">
    <name type="scientific">Choanephora cucurbitarum</name>
    <dbReference type="NCBI Taxonomy" id="101091"/>
    <lineage>
        <taxon>Eukaryota</taxon>
        <taxon>Fungi</taxon>
        <taxon>Fungi incertae sedis</taxon>
        <taxon>Mucoromycota</taxon>
        <taxon>Mucoromycotina</taxon>
        <taxon>Mucoromycetes</taxon>
        <taxon>Mucorales</taxon>
        <taxon>Mucorineae</taxon>
        <taxon>Choanephoraceae</taxon>
        <taxon>Choanephoroideae</taxon>
        <taxon>Choanephora</taxon>
    </lineage>
</organism>
<dbReference type="Gene3D" id="4.10.280.10">
    <property type="entry name" value="Helix-loop-helix DNA-binding domain"/>
    <property type="match status" value="1"/>
</dbReference>
<evidence type="ECO:0000313" key="9">
    <source>
        <dbReference type="Proteomes" id="UP000093000"/>
    </source>
</evidence>
<dbReference type="OrthoDB" id="5344169at2759"/>
<proteinExistence type="predicted"/>
<gene>
    <name evidence="8" type="ORF">A0J61_05800</name>
</gene>
<keyword evidence="3" id="KW-0238">DNA-binding</keyword>
<keyword evidence="5" id="KW-0539">Nucleus</keyword>
<dbReference type="InterPro" id="IPR052207">
    <property type="entry name" value="Max-like/E-box_TFs"/>
</dbReference>
<reference evidence="8 9" key="1">
    <citation type="submission" date="2016-03" db="EMBL/GenBank/DDBJ databases">
        <title>Choanephora cucurbitarum.</title>
        <authorList>
            <person name="Min B."/>
            <person name="Park H."/>
            <person name="Park J.-H."/>
            <person name="Shin H.-D."/>
            <person name="Choi I.-G."/>
        </authorList>
    </citation>
    <scope>NUCLEOTIDE SEQUENCE [LARGE SCALE GENOMIC DNA]</scope>
    <source>
        <strain evidence="8 9">KUS-F28377</strain>
    </source>
</reference>
<dbReference type="SMART" id="SM00353">
    <property type="entry name" value="HLH"/>
    <property type="match status" value="1"/>
</dbReference>